<evidence type="ECO:0000313" key="4">
    <source>
        <dbReference type="Proteomes" id="UP000494165"/>
    </source>
</evidence>
<keyword evidence="1" id="KW-0479">Metal-binding</keyword>
<dbReference type="EMBL" id="CADEPI010000052">
    <property type="protein sequence ID" value="CAB3370386.1"/>
    <property type="molecule type" value="Genomic_DNA"/>
</dbReference>
<sequence length="243" mass="27091">MERPSEAIALNRGLSSVLDHNWLLSSIGDNLFQKNPKEEFPFIDLADDLSSSDCESDIYESPLPYSSGVYRLNLHVEVECNEELPISAATNLNPSFTETSNKGEPCPLPELILASIPDGDTSATATLNLSAEVHPPPVAASTSGDLQPHVELEGRVRCPFLCRNRKQAYANLASLKQHMRKLHANYVPCGVKCCNRYFLKSQEGKQCRNDHLDKDYPGKVNCRYCGKQFSDTHLLRHHLISSH</sequence>
<feature type="domain" description="C2H2-type" evidence="2">
    <location>
        <begin position="220"/>
        <end position="243"/>
    </location>
</feature>
<evidence type="ECO:0000313" key="3">
    <source>
        <dbReference type="EMBL" id="CAB3370386.1"/>
    </source>
</evidence>
<dbReference type="PROSITE" id="PS50157">
    <property type="entry name" value="ZINC_FINGER_C2H2_2"/>
    <property type="match status" value="1"/>
</dbReference>
<protein>
    <recommendedName>
        <fullName evidence="2">C2H2-type domain-containing protein</fullName>
    </recommendedName>
</protein>
<dbReference type="Proteomes" id="UP000494165">
    <property type="component" value="Unassembled WGS sequence"/>
</dbReference>
<name>A0A8S1CQB3_9INSE</name>
<reference evidence="3 4" key="1">
    <citation type="submission" date="2020-04" db="EMBL/GenBank/DDBJ databases">
        <authorList>
            <person name="Alioto T."/>
            <person name="Alioto T."/>
            <person name="Gomez Garrido J."/>
        </authorList>
    </citation>
    <scope>NUCLEOTIDE SEQUENCE [LARGE SCALE GENOMIC DNA]</scope>
</reference>
<evidence type="ECO:0000256" key="1">
    <source>
        <dbReference type="PROSITE-ProRule" id="PRU00042"/>
    </source>
</evidence>
<evidence type="ECO:0000259" key="2">
    <source>
        <dbReference type="PROSITE" id="PS50157"/>
    </source>
</evidence>
<gene>
    <name evidence="3" type="ORF">CLODIP_2_CD10664</name>
</gene>
<organism evidence="3 4">
    <name type="scientific">Cloeon dipterum</name>
    <dbReference type="NCBI Taxonomy" id="197152"/>
    <lineage>
        <taxon>Eukaryota</taxon>
        <taxon>Metazoa</taxon>
        <taxon>Ecdysozoa</taxon>
        <taxon>Arthropoda</taxon>
        <taxon>Hexapoda</taxon>
        <taxon>Insecta</taxon>
        <taxon>Pterygota</taxon>
        <taxon>Palaeoptera</taxon>
        <taxon>Ephemeroptera</taxon>
        <taxon>Pisciforma</taxon>
        <taxon>Baetidae</taxon>
        <taxon>Cloeon</taxon>
    </lineage>
</organism>
<dbReference type="GO" id="GO:0008270">
    <property type="term" value="F:zinc ion binding"/>
    <property type="evidence" value="ECO:0007669"/>
    <property type="project" value="UniProtKB-KW"/>
</dbReference>
<proteinExistence type="predicted"/>
<comment type="caution">
    <text evidence="3">The sequence shown here is derived from an EMBL/GenBank/DDBJ whole genome shotgun (WGS) entry which is preliminary data.</text>
</comment>
<dbReference type="PROSITE" id="PS00028">
    <property type="entry name" value="ZINC_FINGER_C2H2_1"/>
    <property type="match status" value="1"/>
</dbReference>
<keyword evidence="4" id="KW-1185">Reference proteome</keyword>
<accession>A0A8S1CQB3</accession>
<dbReference type="InterPro" id="IPR013087">
    <property type="entry name" value="Znf_C2H2_type"/>
</dbReference>
<keyword evidence="1" id="KW-0862">Zinc</keyword>
<dbReference type="AlphaFoldDB" id="A0A8S1CQB3"/>
<keyword evidence="1" id="KW-0863">Zinc-finger</keyword>
<dbReference type="SMART" id="SM00355">
    <property type="entry name" value="ZnF_C2H2"/>
    <property type="match status" value="2"/>
</dbReference>